<dbReference type="SUPFAM" id="SSF81799">
    <property type="entry name" value="Putative methyltransferase TM0872, insert domain"/>
    <property type="match status" value="1"/>
</dbReference>
<keyword evidence="2 6" id="KW-0698">rRNA processing</keyword>
<dbReference type="Proteomes" id="UP001597375">
    <property type="component" value="Unassembled WGS sequence"/>
</dbReference>
<dbReference type="InterPro" id="IPR023397">
    <property type="entry name" value="SAM-dep_MeTrfase_MraW_recog"/>
</dbReference>
<gene>
    <name evidence="6 7" type="primary">rsmH</name>
    <name evidence="7" type="ORF">ACFSSA_09135</name>
</gene>
<evidence type="ECO:0000313" key="8">
    <source>
        <dbReference type="Proteomes" id="UP001597375"/>
    </source>
</evidence>
<dbReference type="Gene3D" id="3.40.50.150">
    <property type="entry name" value="Vaccinia Virus protein VP39"/>
    <property type="match status" value="1"/>
</dbReference>
<feature type="binding site" evidence="6">
    <location>
        <position position="87"/>
    </location>
    <ligand>
        <name>S-adenosyl-L-methionine</name>
        <dbReference type="ChEBI" id="CHEBI:59789"/>
    </ligand>
</feature>
<keyword evidence="5 6" id="KW-0949">S-adenosyl-L-methionine</keyword>
<sequence>MSASASESFSPESYHLPVLPEEVLKMMDATEGKYIIDGTLGGGGHSELMLKAGARVLGVDRDPEALAHAGKRLEVFGPRFSTFQANFSEIPTYPGIEAGELADGLLLDLGVSSRQLDSAPRGFSFMREGPLDMRMGPNATMTAAELVNSWPESEIARILYSFGEEPRSRRIAAAIVKYRESKDFETTTELAECIEKAIGRSGKIHPATRSFQAIRMAINEELESLSSILNSASKVLKPGGRLLVITFHSLEDRMVKRFLRHHSQPFIDDPTWPEPRPNPDYQYRLLSKKAIAGTPEEISVNPRARSAKLRVAQLLGGEAA</sequence>
<evidence type="ECO:0000256" key="5">
    <source>
        <dbReference type="ARBA" id="ARBA00022691"/>
    </source>
</evidence>
<dbReference type="Pfam" id="PF01795">
    <property type="entry name" value="Methyltransf_5"/>
    <property type="match status" value="1"/>
</dbReference>
<evidence type="ECO:0000256" key="3">
    <source>
        <dbReference type="ARBA" id="ARBA00022603"/>
    </source>
</evidence>
<evidence type="ECO:0000256" key="2">
    <source>
        <dbReference type="ARBA" id="ARBA00022552"/>
    </source>
</evidence>
<organism evidence="7 8">
    <name type="scientific">Luteolibacter algae</name>
    <dbReference type="NCBI Taxonomy" id="454151"/>
    <lineage>
        <taxon>Bacteria</taxon>
        <taxon>Pseudomonadati</taxon>
        <taxon>Verrucomicrobiota</taxon>
        <taxon>Verrucomicrobiia</taxon>
        <taxon>Verrucomicrobiales</taxon>
        <taxon>Verrucomicrobiaceae</taxon>
        <taxon>Luteolibacter</taxon>
    </lineage>
</organism>
<dbReference type="Gene3D" id="1.10.150.170">
    <property type="entry name" value="Putative methyltransferase TM0872, insert domain"/>
    <property type="match status" value="1"/>
</dbReference>
<dbReference type="GO" id="GO:0032259">
    <property type="term" value="P:methylation"/>
    <property type="evidence" value="ECO:0007669"/>
    <property type="project" value="UniProtKB-KW"/>
</dbReference>
<evidence type="ECO:0000256" key="1">
    <source>
        <dbReference type="ARBA" id="ARBA00010396"/>
    </source>
</evidence>
<proteinExistence type="inferred from homology"/>
<name>A0ABW5D6Y5_9BACT</name>
<dbReference type="PANTHER" id="PTHR11265">
    <property type="entry name" value="S-ADENOSYL-METHYLTRANSFERASE MRAW"/>
    <property type="match status" value="1"/>
</dbReference>
<feature type="binding site" evidence="6">
    <location>
        <position position="108"/>
    </location>
    <ligand>
        <name>S-adenosyl-L-methionine</name>
        <dbReference type="ChEBI" id="CHEBI:59789"/>
    </ligand>
</feature>
<feature type="binding site" evidence="6">
    <location>
        <position position="115"/>
    </location>
    <ligand>
        <name>S-adenosyl-L-methionine</name>
        <dbReference type="ChEBI" id="CHEBI:59789"/>
    </ligand>
</feature>
<comment type="catalytic activity">
    <reaction evidence="6">
        <text>cytidine(1402) in 16S rRNA + S-adenosyl-L-methionine = N(4)-methylcytidine(1402) in 16S rRNA + S-adenosyl-L-homocysteine + H(+)</text>
        <dbReference type="Rhea" id="RHEA:42928"/>
        <dbReference type="Rhea" id="RHEA-COMP:10286"/>
        <dbReference type="Rhea" id="RHEA-COMP:10287"/>
        <dbReference type="ChEBI" id="CHEBI:15378"/>
        <dbReference type="ChEBI" id="CHEBI:57856"/>
        <dbReference type="ChEBI" id="CHEBI:59789"/>
        <dbReference type="ChEBI" id="CHEBI:74506"/>
        <dbReference type="ChEBI" id="CHEBI:82748"/>
        <dbReference type="EC" id="2.1.1.199"/>
    </reaction>
</comment>
<keyword evidence="6" id="KW-0963">Cytoplasm</keyword>
<dbReference type="PIRSF" id="PIRSF004486">
    <property type="entry name" value="MraW"/>
    <property type="match status" value="1"/>
</dbReference>
<dbReference type="PANTHER" id="PTHR11265:SF0">
    <property type="entry name" value="12S RRNA N4-METHYLCYTIDINE METHYLTRANSFERASE"/>
    <property type="match status" value="1"/>
</dbReference>
<feature type="binding site" evidence="6">
    <location>
        <position position="60"/>
    </location>
    <ligand>
        <name>S-adenosyl-L-methionine</name>
        <dbReference type="ChEBI" id="CHEBI:59789"/>
    </ligand>
</feature>
<dbReference type="RefSeq" id="WP_386820134.1">
    <property type="nucleotide sequence ID" value="NZ_JBHUIT010000016.1"/>
</dbReference>
<comment type="function">
    <text evidence="6">Specifically methylates the N4 position of cytidine in position 1402 (C1402) of 16S rRNA.</text>
</comment>
<dbReference type="CDD" id="cd02440">
    <property type="entry name" value="AdoMet_MTases"/>
    <property type="match status" value="1"/>
</dbReference>
<reference evidence="8" key="1">
    <citation type="journal article" date="2019" name="Int. J. Syst. Evol. Microbiol.">
        <title>The Global Catalogue of Microorganisms (GCM) 10K type strain sequencing project: providing services to taxonomists for standard genome sequencing and annotation.</title>
        <authorList>
            <consortium name="The Broad Institute Genomics Platform"/>
            <consortium name="The Broad Institute Genome Sequencing Center for Infectious Disease"/>
            <person name="Wu L."/>
            <person name="Ma J."/>
        </authorList>
    </citation>
    <scope>NUCLEOTIDE SEQUENCE [LARGE SCALE GENOMIC DNA]</scope>
    <source>
        <strain evidence="8">CGMCC 4.7106</strain>
    </source>
</reference>
<comment type="caution">
    <text evidence="7">The sequence shown here is derived from an EMBL/GenBank/DDBJ whole genome shotgun (WGS) entry which is preliminary data.</text>
</comment>
<dbReference type="EC" id="2.1.1.199" evidence="6"/>
<protein>
    <recommendedName>
        <fullName evidence="6">Ribosomal RNA small subunit methyltransferase H</fullName>
        <ecNumber evidence="6">2.1.1.199</ecNumber>
    </recommendedName>
    <alternativeName>
        <fullName evidence="6">16S rRNA m(4)C1402 methyltransferase</fullName>
    </alternativeName>
    <alternativeName>
        <fullName evidence="6">rRNA (cytosine-N(4)-)-methyltransferase RsmH</fullName>
    </alternativeName>
</protein>
<dbReference type="InterPro" id="IPR002903">
    <property type="entry name" value="RsmH"/>
</dbReference>
<dbReference type="InterPro" id="IPR029063">
    <property type="entry name" value="SAM-dependent_MTases_sf"/>
</dbReference>
<accession>A0ABW5D6Y5</accession>
<evidence type="ECO:0000313" key="7">
    <source>
        <dbReference type="EMBL" id="MFD2256838.1"/>
    </source>
</evidence>
<dbReference type="EMBL" id="JBHUIT010000016">
    <property type="protein sequence ID" value="MFD2256838.1"/>
    <property type="molecule type" value="Genomic_DNA"/>
</dbReference>
<keyword evidence="3 6" id="KW-0489">Methyltransferase</keyword>
<dbReference type="HAMAP" id="MF_01007">
    <property type="entry name" value="16SrRNA_methyltr_H"/>
    <property type="match status" value="1"/>
</dbReference>
<dbReference type="NCBIfam" id="TIGR00006">
    <property type="entry name" value="16S rRNA (cytosine(1402)-N(4))-methyltransferase RsmH"/>
    <property type="match status" value="1"/>
</dbReference>
<dbReference type="GO" id="GO:0008168">
    <property type="term" value="F:methyltransferase activity"/>
    <property type="evidence" value="ECO:0007669"/>
    <property type="project" value="UniProtKB-KW"/>
</dbReference>
<comment type="subcellular location">
    <subcellularLocation>
        <location evidence="6">Cytoplasm</location>
    </subcellularLocation>
</comment>
<comment type="similarity">
    <text evidence="1 6">Belongs to the methyltransferase superfamily. RsmH family.</text>
</comment>
<evidence type="ECO:0000256" key="6">
    <source>
        <dbReference type="HAMAP-Rule" id="MF_01007"/>
    </source>
</evidence>
<dbReference type="SUPFAM" id="SSF53335">
    <property type="entry name" value="S-adenosyl-L-methionine-dependent methyltransferases"/>
    <property type="match status" value="1"/>
</dbReference>
<evidence type="ECO:0000256" key="4">
    <source>
        <dbReference type="ARBA" id="ARBA00022679"/>
    </source>
</evidence>
<feature type="binding site" evidence="6">
    <location>
        <begin position="43"/>
        <end position="45"/>
    </location>
    <ligand>
        <name>S-adenosyl-L-methionine</name>
        <dbReference type="ChEBI" id="CHEBI:59789"/>
    </ligand>
</feature>
<keyword evidence="4 6" id="KW-0808">Transferase</keyword>
<keyword evidence="8" id="KW-1185">Reference proteome</keyword>